<dbReference type="Proteomes" id="UP000308730">
    <property type="component" value="Unassembled WGS sequence"/>
</dbReference>
<proteinExistence type="predicted"/>
<organism evidence="1 2">
    <name type="scientific">Antrodiella citrinella</name>
    <dbReference type="NCBI Taxonomy" id="2447956"/>
    <lineage>
        <taxon>Eukaryota</taxon>
        <taxon>Fungi</taxon>
        <taxon>Dikarya</taxon>
        <taxon>Basidiomycota</taxon>
        <taxon>Agaricomycotina</taxon>
        <taxon>Agaricomycetes</taxon>
        <taxon>Polyporales</taxon>
        <taxon>Steccherinaceae</taxon>
        <taxon>Antrodiella</taxon>
    </lineage>
</organism>
<evidence type="ECO:0000313" key="2">
    <source>
        <dbReference type="Proteomes" id="UP000308730"/>
    </source>
</evidence>
<sequence length="192" mass="21007">MVVQNTTVSHVSPSISYIPGMLWFEGIPADDPDLSYYDTQSYHATNGTMGAASVSFHWDGLGEVWVFGGWRERLGSYNVTLDGATTEVNGFQGGADNFDAVLFHGIGLLPGKHQIELVNTGNDTQHSVLDINHITFQSSLGDPSIIDDTDSRCMWSGEWVPNNVSRTTWDSLGQMWMNFSALGSNFGDPLVL</sequence>
<reference evidence="1 2" key="1">
    <citation type="submission" date="2019-02" db="EMBL/GenBank/DDBJ databases">
        <title>Genome sequencing of the rare red list fungi Antrodiella citrinella (Flaviporus citrinellus).</title>
        <authorList>
            <person name="Buettner E."/>
            <person name="Kellner H."/>
        </authorList>
    </citation>
    <scope>NUCLEOTIDE SEQUENCE [LARGE SCALE GENOMIC DNA]</scope>
    <source>
        <strain evidence="1 2">DSM 108506</strain>
    </source>
</reference>
<evidence type="ECO:0000313" key="1">
    <source>
        <dbReference type="EMBL" id="THH32675.1"/>
    </source>
</evidence>
<dbReference type="EMBL" id="SGPM01000017">
    <property type="protein sequence ID" value="THH32675.1"/>
    <property type="molecule type" value="Genomic_DNA"/>
</dbReference>
<dbReference type="Gene3D" id="2.60.120.260">
    <property type="entry name" value="Galactose-binding domain-like"/>
    <property type="match status" value="1"/>
</dbReference>
<protein>
    <submittedName>
        <fullName evidence="1">Uncharacterized protein</fullName>
    </submittedName>
</protein>
<keyword evidence="2" id="KW-1185">Reference proteome</keyword>
<dbReference type="OrthoDB" id="2563669at2759"/>
<name>A0A4S4N2T3_9APHY</name>
<accession>A0A4S4N2T3</accession>
<comment type="caution">
    <text evidence="1">The sequence shown here is derived from an EMBL/GenBank/DDBJ whole genome shotgun (WGS) entry which is preliminary data.</text>
</comment>
<gene>
    <name evidence="1" type="ORF">EUX98_g1522</name>
</gene>
<dbReference type="AlphaFoldDB" id="A0A4S4N2T3"/>